<dbReference type="Gene3D" id="3.40.109.10">
    <property type="entry name" value="NADH Oxidase"/>
    <property type="match status" value="1"/>
</dbReference>
<reference evidence="1" key="2">
    <citation type="submission" date="2020-09" db="EMBL/GenBank/DDBJ databases">
        <authorList>
            <person name="Sun Q."/>
            <person name="Ohkuma M."/>
        </authorList>
    </citation>
    <scope>NUCLEOTIDE SEQUENCE</scope>
    <source>
        <strain evidence="1">JCM 5016</strain>
    </source>
</reference>
<evidence type="ECO:0000313" key="1">
    <source>
        <dbReference type="EMBL" id="GGZ96070.1"/>
    </source>
</evidence>
<comment type="caution">
    <text evidence="1">The sequence shown here is derived from an EMBL/GenBank/DDBJ whole genome shotgun (WGS) entry which is preliminary data.</text>
</comment>
<keyword evidence="2" id="KW-1185">Reference proteome</keyword>
<dbReference type="PANTHER" id="PTHR23026:SF123">
    <property type="entry name" value="NAD(P)H NITROREDUCTASE RV3131-RELATED"/>
    <property type="match status" value="1"/>
</dbReference>
<dbReference type="NCBIfam" id="NF047509">
    <property type="entry name" value="Rv3131_FMN_oxido"/>
    <property type="match status" value="1"/>
</dbReference>
<gene>
    <name evidence="1" type="ORF">GCM10010389_39140</name>
</gene>
<dbReference type="InterPro" id="IPR050627">
    <property type="entry name" value="Nitroreductase/BluB"/>
</dbReference>
<dbReference type="InterPro" id="IPR000415">
    <property type="entry name" value="Nitroreductase-like"/>
</dbReference>
<accession>A0A918VGJ5</accession>
<dbReference type="PANTHER" id="PTHR23026">
    <property type="entry name" value="NADPH NITROREDUCTASE"/>
    <property type="match status" value="1"/>
</dbReference>
<dbReference type="GO" id="GO:0016491">
    <property type="term" value="F:oxidoreductase activity"/>
    <property type="evidence" value="ECO:0007669"/>
    <property type="project" value="InterPro"/>
</dbReference>
<dbReference type="AlphaFoldDB" id="A0A918VGJ5"/>
<dbReference type="RefSeq" id="WP_190058736.1">
    <property type="nucleotide sequence ID" value="NZ_BMWH01000016.1"/>
</dbReference>
<sequence length="334" mass="37361">MTLVRTRPGHAATYLVRAAVTAPSLYHTQPWAFVADTRDRILELHADRSRRLLLTGPYGRELIISCGAALFNVRLAVRHLGFAPVVDLFPRPADPAYLARVAWGVHSDPTPEEQYLYDALRRRHTVRGPFLPDPLPASLLDALLEQARREGATLRFLDDPVSRRHLAALVRAAESRHRTDRGHVAEQTRWTWRLAAARDDGVRADASVLHPDRTDLAGRDYAGLTDMFPTPPRRWPARTGAVAVLGTERDGRPDWLRTGQALQRVLLHAAAHGVMAAFHTQPLELPRLRADIRETIGAGQHPQMILRLGYVPYSRSTPRRPATEVLTTRAPRSA</sequence>
<proteinExistence type="predicted"/>
<protein>
    <recommendedName>
        <fullName evidence="3">Nitroreductase domain-containing protein</fullName>
    </recommendedName>
</protein>
<evidence type="ECO:0000313" key="2">
    <source>
        <dbReference type="Proteomes" id="UP000623010"/>
    </source>
</evidence>
<evidence type="ECO:0008006" key="3">
    <source>
        <dbReference type="Google" id="ProtNLM"/>
    </source>
</evidence>
<dbReference type="EMBL" id="BMWH01000016">
    <property type="protein sequence ID" value="GGZ96070.1"/>
    <property type="molecule type" value="Genomic_DNA"/>
</dbReference>
<dbReference type="SUPFAM" id="SSF55469">
    <property type="entry name" value="FMN-dependent nitroreductase-like"/>
    <property type="match status" value="2"/>
</dbReference>
<dbReference type="Proteomes" id="UP000623010">
    <property type="component" value="Unassembled WGS sequence"/>
</dbReference>
<name>A0A918VGJ5_9ACTN</name>
<organism evidence="1 2">
    <name type="scientific">Streptomyces echinoruber</name>
    <dbReference type="NCBI Taxonomy" id="68898"/>
    <lineage>
        <taxon>Bacteria</taxon>
        <taxon>Bacillati</taxon>
        <taxon>Actinomycetota</taxon>
        <taxon>Actinomycetes</taxon>
        <taxon>Kitasatosporales</taxon>
        <taxon>Streptomycetaceae</taxon>
        <taxon>Streptomyces</taxon>
    </lineage>
</organism>
<reference evidence="1" key="1">
    <citation type="journal article" date="2014" name="Int. J. Syst. Evol. Microbiol.">
        <title>Complete genome sequence of Corynebacterium casei LMG S-19264T (=DSM 44701T), isolated from a smear-ripened cheese.</title>
        <authorList>
            <consortium name="US DOE Joint Genome Institute (JGI-PGF)"/>
            <person name="Walter F."/>
            <person name="Albersmeier A."/>
            <person name="Kalinowski J."/>
            <person name="Ruckert C."/>
        </authorList>
    </citation>
    <scope>NUCLEOTIDE SEQUENCE</scope>
    <source>
        <strain evidence="1">JCM 5016</strain>
    </source>
</reference>